<organism evidence="1 2">
    <name type="scientific">Paenibacillus mucilaginosus (strain KNP414)</name>
    <dbReference type="NCBI Taxonomy" id="1036673"/>
    <lineage>
        <taxon>Bacteria</taxon>
        <taxon>Bacillati</taxon>
        <taxon>Bacillota</taxon>
        <taxon>Bacilli</taxon>
        <taxon>Bacillales</taxon>
        <taxon>Paenibacillaceae</taxon>
        <taxon>Paenibacillus</taxon>
    </lineage>
</organism>
<gene>
    <name evidence="1" type="ordered locus">KNP414_07608</name>
</gene>
<reference evidence="2" key="1">
    <citation type="submission" date="2011-06" db="EMBL/GenBank/DDBJ databases">
        <title>Complete genome sequence of Paenibacillus mucilaginosus KNP414.</title>
        <authorList>
            <person name="Wang J."/>
            <person name="Hu S."/>
            <person name="Hu X."/>
            <person name="Zhang B."/>
            <person name="Dong D."/>
            <person name="Zhang S."/>
            <person name="Zhao K."/>
            <person name="Wu D."/>
        </authorList>
    </citation>
    <scope>NUCLEOTIDE SEQUENCE [LARGE SCALE GENOMIC DNA]</scope>
    <source>
        <strain evidence="2">KNP414</strain>
    </source>
</reference>
<accession>F8FCK7</accession>
<dbReference type="KEGG" id="pms:KNP414_07608"/>
<dbReference type="AlphaFoldDB" id="F8FCK7"/>
<proteinExistence type="predicted"/>
<dbReference type="Proteomes" id="UP000006620">
    <property type="component" value="Chromosome"/>
</dbReference>
<sequence>MNSEFNPPGGKQFLMALPALHVEFRMQLTRMYCYILDDKRLSKVA</sequence>
<dbReference type="EMBL" id="CP002869">
    <property type="protein sequence ID" value="AEI46098.1"/>
    <property type="molecule type" value="Genomic_DNA"/>
</dbReference>
<evidence type="ECO:0000313" key="2">
    <source>
        <dbReference type="Proteomes" id="UP000006620"/>
    </source>
</evidence>
<dbReference type="PATRIC" id="fig|1036673.3.peg.7097"/>
<name>F8FCK7_PAEMK</name>
<evidence type="ECO:0000313" key="1">
    <source>
        <dbReference type="EMBL" id="AEI46098.1"/>
    </source>
</evidence>
<dbReference type="HOGENOM" id="CLU_217602_0_0_9"/>
<reference evidence="1 2" key="2">
    <citation type="journal article" date="2013" name="Genome Announc.">
        <title>Genome Sequence of Growth-Improving Paenibacillus mucilaginosus Strain KNP414.</title>
        <authorList>
            <person name="Lu J.J."/>
            <person name="Wang J.F."/>
            <person name="Hu X.F."/>
        </authorList>
    </citation>
    <scope>NUCLEOTIDE SEQUENCE [LARGE SCALE GENOMIC DNA]</scope>
    <source>
        <strain evidence="1 2">KNP414</strain>
    </source>
</reference>
<protein>
    <submittedName>
        <fullName evidence="1">Uncharacterized protein</fullName>
    </submittedName>
</protein>